<sequence>MKNNGGNAKVDKAEINRPNWDLVKQALEGKKPLSTLSKDYPN</sequence>
<organism evidence="1 2">
    <name type="scientific">Mucilaginibacter phyllosphaerae</name>
    <dbReference type="NCBI Taxonomy" id="1812349"/>
    <lineage>
        <taxon>Bacteria</taxon>
        <taxon>Pseudomonadati</taxon>
        <taxon>Bacteroidota</taxon>
        <taxon>Sphingobacteriia</taxon>
        <taxon>Sphingobacteriales</taxon>
        <taxon>Sphingobacteriaceae</taxon>
        <taxon>Mucilaginibacter</taxon>
    </lineage>
</organism>
<name>A0ABR6IE46_9SPHI</name>
<dbReference type="EMBL" id="JACIEG010000010">
    <property type="protein sequence ID" value="MBB3971342.1"/>
    <property type="molecule type" value="Genomic_DNA"/>
</dbReference>
<protein>
    <submittedName>
        <fullName evidence="1">Uncharacterized protein</fullName>
    </submittedName>
</protein>
<accession>A0ABR6IE46</accession>
<proteinExistence type="predicted"/>
<gene>
    <name evidence="1" type="ORF">GGR35_003970</name>
</gene>
<dbReference type="RefSeq" id="WP_260172440.1">
    <property type="nucleotide sequence ID" value="NZ_BMCZ01000013.1"/>
</dbReference>
<evidence type="ECO:0000313" key="2">
    <source>
        <dbReference type="Proteomes" id="UP000583101"/>
    </source>
</evidence>
<dbReference type="Proteomes" id="UP000583101">
    <property type="component" value="Unassembled WGS sequence"/>
</dbReference>
<comment type="caution">
    <text evidence="1">The sequence shown here is derived from an EMBL/GenBank/DDBJ whole genome shotgun (WGS) entry which is preliminary data.</text>
</comment>
<reference evidence="1 2" key="1">
    <citation type="submission" date="2020-08" db="EMBL/GenBank/DDBJ databases">
        <title>Genomic Encyclopedia of Type Strains, Phase IV (KMG-IV): sequencing the most valuable type-strain genomes for metagenomic binning, comparative biology and taxonomic classification.</title>
        <authorList>
            <person name="Goeker M."/>
        </authorList>
    </citation>
    <scope>NUCLEOTIDE SEQUENCE [LARGE SCALE GENOMIC DNA]</scope>
    <source>
        <strain evidence="1 2">DSM 100995</strain>
    </source>
</reference>
<evidence type="ECO:0000313" key="1">
    <source>
        <dbReference type="EMBL" id="MBB3971342.1"/>
    </source>
</evidence>
<keyword evidence="2" id="KW-1185">Reference proteome</keyword>